<reference evidence="3 4" key="1">
    <citation type="submission" date="2015-06" db="EMBL/GenBank/DDBJ databases">
        <title>Draft genome sequence of beer spoilage bacterium Megasphaera cerevisiae type strain 20462.</title>
        <authorList>
            <person name="Kutumbaka K."/>
            <person name="Pasmowitz J."/>
            <person name="Mategko J."/>
            <person name="Reyes D."/>
            <person name="Friedrich A."/>
            <person name="Han S."/>
            <person name="Martens-Habbena W."/>
            <person name="Neal-McKinney J."/>
            <person name="Janagama H.K."/>
            <person name="Nadala C."/>
            <person name="Samadpour M."/>
        </authorList>
    </citation>
    <scope>NUCLEOTIDE SEQUENCE [LARGE SCALE GENOMIC DNA]</scope>
    <source>
        <strain evidence="3 4">DSM 20462</strain>
    </source>
</reference>
<dbReference type="PANTHER" id="PTHR33171">
    <property type="entry name" value="LAR_N DOMAIN-CONTAINING PROTEIN"/>
    <property type="match status" value="1"/>
</dbReference>
<evidence type="ECO:0000259" key="1">
    <source>
        <dbReference type="Pfam" id="PF09861"/>
    </source>
</evidence>
<name>A0A0J6WUR0_9FIRM</name>
<dbReference type="Pfam" id="PF21113">
    <property type="entry name" value="LarA_C"/>
    <property type="match status" value="1"/>
</dbReference>
<dbReference type="OrthoDB" id="9770545at2"/>
<dbReference type="InterPro" id="IPR018657">
    <property type="entry name" value="LarA-like_N"/>
</dbReference>
<dbReference type="InterPro" id="IPR047926">
    <property type="entry name" value="Ni_dep_LarA"/>
</dbReference>
<dbReference type="Gene3D" id="3.40.50.11440">
    <property type="match status" value="1"/>
</dbReference>
<dbReference type="InterPro" id="IPR043166">
    <property type="entry name" value="LarA-like_C"/>
</dbReference>
<dbReference type="RefSeq" id="WP_048513437.1">
    <property type="nucleotide sequence ID" value="NZ_FUXD01000005.1"/>
</dbReference>
<dbReference type="PATRIC" id="fig|1122219.3.peg.2787"/>
<keyword evidence="4" id="KW-1185">Reference proteome</keyword>
<dbReference type="InterPro" id="IPR048068">
    <property type="entry name" value="LarA-like"/>
</dbReference>
<dbReference type="Pfam" id="PF09861">
    <property type="entry name" value="Lar_N"/>
    <property type="match status" value="1"/>
</dbReference>
<dbReference type="STRING" id="39029.BSR42_01560"/>
<dbReference type="NCBIfam" id="NF033504">
    <property type="entry name" value="Ni_dep_LarA"/>
    <property type="match status" value="1"/>
</dbReference>
<evidence type="ECO:0000259" key="2">
    <source>
        <dbReference type="Pfam" id="PF21113"/>
    </source>
</evidence>
<comment type="caution">
    <text evidence="3">The sequence shown here is derived from an EMBL/GenBank/DDBJ whole genome shotgun (WGS) entry which is preliminary data.</text>
</comment>
<dbReference type="InParanoid" id="A0A0J6WUR0"/>
<feature type="domain" description="LarA-like N-terminal" evidence="1">
    <location>
        <begin position="11"/>
        <end position="205"/>
    </location>
</feature>
<dbReference type="GO" id="GO:0050043">
    <property type="term" value="F:lactate racemase activity"/>
    <property type="evidence" value="ECO:0007669"/>
    <property type="project" value="InterPro"/>
</dbReference>
<dbReference type="EMBL" id="LEKT01000007">
    <property type="protein sequence ID" value="KMO87280.1"/>
    <property type="molecule type" value="Genomic_DNA"/>
</dbReference>
<dbReference type="InterPro" id="IPR048520">
    <property type="entry name" value="LarA_C"/>
</dbReference>
<sequence>MSLKEFTFGIGDTFQRVSLPEEHISDIMEGKHIPAADVKQATLTCMRHPIGSKPLRQKVQKGDSVCLVVADVTRTWNKSSQFLIYIINELNDAGIPDSDICIVFAQGSHRAQTPEEDERVCGAEVLQRIKTYQHNCQDPTLVNLGKTKLGTPLKINKHVVDADKVILIDGITIHLFAGYGGGRKLILPGVSGYETIQRNHCHALAETIGGGVNPHTRATVLDHNPLHDDMIEACRMINPCFLVHSVINADGEICRMIGGDWHDAWLEGTREVFTIQEVPMKQKTDVVFACAGGYPNDVSLYQGSKCYDPAEMAVKDGGIVIAIMEARDIKEPPAYMGSFTYSSTEEMEKALRAKFTIPFFVAYKLFCFCHRCTVILVTRPENFADIRRTGQIPVATVQEAWDLAQQKLKEQEKTEYTINIMPHCTKIVPILQDHS</sequence>
<dbReference type="PANTHER" id="PTHR33171:SF17">
    <property type="entry name" value="LARA-LIKE N-TERMINAL DOMAIN-CONTAINING PROTEIN"/>
    <property type="match status" value="1"/>
</dbReference>
<accession>A0A0J6WUR0</accession>
<evidence type="ECO:0000313" key="3">
    <source>
        <dbReference type="EMBL" id="KMO87280.1"/>
    </source>
</evidence>
<dbReference type="Gene3D" id="3.90.226.30">
    <property type="match status" value="1"/>
</dbReference>
<feature type="domain" description="Lactate racemase C-terminal" evidence="2">
    <location>
        <begin position="281"/>
        <end position="413"/>
    </location>
</feature>
<proteinExistence type="predicted"/>
<gene>
    <name evidence="3" type="ORF">AB840_03470</name>
</gene>
<dbReference type="AlphaFoldDB" id="A0A0J6WUR0"/>
<evidence type="ECO:0000313" key="4">
    <source>
        <dbReference type="Proteomes" id="UP000036503"/>
    </source>
</evidence>
<protein>
    <submittedName>
        <fullName evidence="3">Uncharacterized protein</fullName>
    </submittedName>
</protein>
<dbReference type="Proteomes" id="UP000036503">
    <property type="component" value="Unassembled WGS sequence"/>
</dbReference>
<organism evidence="3 4">
    <name type="scientific">Megasphaera cerevisiae DSM 20462</name>
    <dbReference type="NCBI Taxonomy" id="1122219"/>
    <lineage>
        <taxon>Bacteria</taxon>
        <taxon>Bacillati</taxon>
        <taxon>Bacillota</taxon>
        <taxon>Negativicutes</taxon>
        <taxon>Veillonellales</taxon>
        <taxon>Veillonellaceae</taxon>
        <taxon>Megasphaera</taxon>
    </lineage>
</organism>